<evidence type="ECO:0000313" key="1">
    <source>
        <dbReference type="EMBL" id="MBB4923318.1"/>
    </source>
</evidence>
<comment type="caution">
    <text evidence="1">The sequence shown here is derived from an EMBL/GenBank/DDBJ whole genome shotgun (WGS) entry which is preliminary data.</text>
</comment>
<gene>
    <name evidence="1" type="ORF">FHR34_002311</name>
</gene>
<dbReference type="RefSeq" id="WP_184935351.1">
    <property type="nucleotide sequence ID" value="NZ_JACHJV010000001.1"/>
</dbReference>
<protein>
    <recommendedName>
        <fullName evidence="3">DNA primase/polymerase bifunctional N-terminal domain-containing protein</fullName>
    </recommendedName>
</protein>
<proteinExistence type="predicted"/>
<evidence type="ECO:0008006" key="3">
    <source>
        <dbReference type="Google" id="ProtNLM"/>
    </source>
</evidence>
<evidence type="ECO:0000313" key="2">
    <source>
        <dbReference type="Proteomes" id="UP000540506"/>
    </source>
</evidence>
<sequence length="152" mass="15942">MESTGPIAAVAWLAAAAPDPEACRREWEQSALGLALLPAGRRWDLLSVPGTLGRPALRLLERLGRGGPVLFDPGDDSVAFLVPVGTAARWVGTGLRGAGEGSWVVLPHPVRRGPGLRWLVAPDGSGRLTDLMALELALHEAAAGLDGPREHL</sequence>
<dbReference type="Proteomes" id="UP000540506">
    <property type="component" value="Unassembled WGS sequence"/>
</dbReference>
<organism evidence="1 2">
    <name type="scientific">Kitasatospora kifunensis</name>
    <name type="common">Streptomyces kifunensis</name>
    <dbReference type="NCBI Taxonomy" id="58351"/>
    <lineage>
        <taxon>Bacteria</taxon>
        <taxon>Bacillati</taxon>
        <taxon>Actinomycetota</taxon>
        <taxon>Actinomycetes</taxon>
        <taxon>Kitasatosporales</taxon>
        <taxon>Streptomycetaceae</taxon>
        <taxon>Kitasatospora</taxon>
    </lineage>
</organism>
<name>A0A7W7R169_KITKI</name>
<reference evidence="1 2" key="1">
    <citation type="submission" date="2020-08" db="EMBL/GenBank/DDBJ databases">
        <title>Sequencing the genomes of 1000 actinobacteria strains.</title>
        <authorList>
            <person name="Klenk H.-P."/>
        </authorList>
    </citation>
    <scope>NUCLEOTIDE SEQUENCE [LARGE SCALE GENOMIC DNA]</scope>
    <source>
        <strain evidence="1 2">DSM 41654</strain>
    </source>
</reference>
<accession>A0A7W7R169</accession>
<dbReference type="EMBL" id="JACHJV010000001">
    <property type="protein sequence ID" value="MBB4923318.1"/>
    <property type="molecule type" value="Genomic_DNA"/>
</dbReference>
<keyword evidence="2" id="KW-1185">Reference proteome</keyword>
<dbReference type="AlphaFoldDB" id="A0A7W7R169"/>